<dbReference type="Proteomes" id="UP000002051">
    <property type="component" value="Chromosome 3"/>
</dbReference>
<dbReference type="STRING" id="3880.A0A072UXA9"/>
<evidence type="ECO:0000313" key="3">
    <source>
        <dbReference type="EnsemblPlants" id="KEH34429"/>
    </source>
</evidence>
<reference evidence="1 4" key="1">
    <citation type="journal article" date="2011" name="Nature">
        <title>The Medicago genome provides insight into the evolution of rhizobial symbioses.</title>
        <authorList>
            <person name="Young N.D."/>
            <person name="Debelle F."/>
            <person name="Oldroyd G.E."/>
            <person name="Geurts R."/>
            <person name="Cannon S.B."/>
            <person name="Udvardi M.K."/>
            <person name="Benedito V.A."/>
            <person name="Mayer K.F."/>
            <person name="Gouzy J."/>
            <person name="Schoof H."/>
            <person name="Van de Peer Y."/>
            <person name="Proost S."/>
            <person name="Cook D.R."/>
            <person name="Meyers B.C."/>
            <person name="Spannagl M."/>
            <person name="Cheung F."/>
            <person name="De Mita S."/>
            <person name="Krishnakumar V."/>
            <person name="Gundlach H."/>
            <person name="Zhou S."/>
            <person name="Mudge J."/>
            <person name="Bharti A.K."/>
            <person name="Murray J.D."/>
            <person name="Naoumkina M.A."/>
            <person name="Rosen B."/>
            <person name="Silverstein K.A."/>
            <person name="Tang H."/>
            <person name="Rombauts S."/>
            <person name="Zhao P.X."/>
            <person name="Zhou P."/>
            <person name="Barbe V."/>
            <person name="Bardou P."/>
            <person name="Bechner M."/>
            <person name="Bellec A."/>
            <person name="Berger A."/>
            <person name="Berges H."/>
            <person name="Bidwell S."/>
            <person name="Bisseling T."/>
            <person name="Choisne N."/>
            <person name="Couloux A."/>
            <person name="Denny R."/>
            <person name="Deshpande S."/>
            <person name="Dai X."/>
            <person name="Doyle J.J."/>
            <person name="Dudez A.M."/>
            <person name="Farmer A.D."/>
            <person name="Fouteau S."/>
            <person name="Franken C."/>
            <person name="Gibelin C."/>
            <person name="Gish J."/>
            <person name="Goldstein S."/>
            <person name="Gonzalez A.J."/>
            <person name="Green P.J."/>
            <person name="Hallab A."/>
            <person name="Hartog M."/>
            <person name="Hua A."/>
            <person name="Humphray S.J."/>
            <person name="Jeong D.H."/>
            <person name="Jing Y."/>
            <person name="Jocker A."/>
            <person name="Kenton S.M."/>
            <person name="Kim D.J."/>
            <person name="Klee K."/>
            <person name="Lai H."/>
            <person name="Lang C."/>
            <person name="Lin S."/>
            <person name="Macmil S.L."/>
            <person name="Magdelenat G."/>
            <person name="Matthews L."/>
            <person name="McCorrison J."/>
            <person name="Monaghan E.L."/>
            <person name="Mun J.H."/>
            <person name="Najar F.Z."/>
            <person name="Nicholson C."/>
            <person name="Noirot C."/>
            <person name="O'Bleness M."/>
            <person name="Paule C.R."/>
            <person name="Poulain J."/>
            <person name="Prion F."/>
            <person name="Qin B."/>
            <person name="Qu C."/>
            <person name="Retzel E.F."/>
            <person name="Riddle C."/>
            <person name="Sallet E."/>
            <person name="Samain S."/>
            <person name="Samson N."/>
            <person name="Sanders I."/>
            <person name="Saurat O."/>
            <person name="Scarpelli C."/>
            <person name="Schiex T."/>
            <person name="Segurens B."/>
            <person name="Severin A.J."/>
            <person name="Sherrier D.J."/>
            <person name="Shi R."/>
            <person name="Sims S."/>
            <person name="Singer S.R."/>
            <person name="Sinharoy S."/>
            <person name="Sterck L."/>
            <person name="Viollet A."/>
            <person name="Wang B.B."/>
            <person name="Wang K."/>
            <person name="Wang M."/>
            <person name="Wang X."/>
            <person name="Warfsmann J."/>
            <person name="Weissenbach J."/>
            <person name="White D.D."/>
            <person name="White J.D."/>
            <person name="Wiley G.B."/>
            <person name="Wincker P."/>
            <person name="Xing Y."/>
            <person name="Yang L."/>
            <person name="Yao Z."/>
            <person name="Ying F."/>
            <person name="Zhai J."/>
            <person name="Zhou L."/>
            <person name="Zuber A."/>
            <person name="Denarie J."/>
            <person name="Dixon R.A."/>
            <person name="May G.D."/>
            <person name="Schwartz D.C."/>
            <person name="Rogers J."/>
            <person name="Quetier F."/>
            <person name="Town C.D."/>
            <person name="Roe B.A."/>
        </authorList>
    </citation>
    <scope>NUCLEOTIDE SEQUENCE [LARGE SCALE GENOMIC DNA]</scope>
    <source>
        <strain evidence="1">A17</strain>
        <strain evidence="3 4">cv. Jemalong A17</strain>
    </source>
</reference>
<dbReference type="EMBL" id="CM001219">
    <property type="protein sequence ID" value="KEH34429.1"/>
    <property type="molecule type" value="Genomic_DNA"/>
</dbReference>
<dbReference type="EnsemblPlants" id="KEH34429">
    <property type="protein sequence ID" value="KEH34429"/>
    <property type="gene ID" value="MTR_3g466350"/>
</dbReference>
<proteinExistence type="predicted"/>
<dbReference type="Proteomes" id="UP000265566">
    <property type="component" value="Chromosome 3"/>
</dbReference>
<gene>
    <name evidence="3" type="primary">25491027</name>
    <name evidence="1" type="ordered locus">MTR_3g466350</name>
    <name evidence="2" type="ORF">MtrunA17_Chr3g0106991</name>
</gene>
<dbReference type="InterPro" id="IPR045283">
    <property type="entry name" value="AT3G44326-like"/>
</dbReference>
<dbReference type="OrthoDB" id="1419693at2759"/>
<name>A0A072UXA9_MEDTR</name>
<dbReference type="Gramene" id="rna16070">
    <property type="protein sequence ID" value="RHN67831.1"/>
    <property type="gene ID" value="gene16070"/>
</dbReference>
<sequence>MRMNIFSRLDTDIIHTHILPRLDGTTLTVLSSVCSELRHMICHSNEDLWRNICTSTWPSLLLDPIVHNVISTFPGGYRSFFSDAFPSLHNHKNNNSYRFYPPTTELIHVVDVFVHGKPLFSRVLVEHLNTNNFPYFSRNIFDVKFDYSNLDHIHFLVNEEYNEYLQENLRLSWVVIDPTRKRAAKLFCSSVEPLSVIPWLNHYEVVYAMVMAGESQVRTKMINCVVRVFCFFNEDELHLRRVLSRMEDVDGCLVGVEQGVTILLNAIHYGERKKFETSYFDMID</sequence>
<dbReference type="InterPro" id="IPR036047">
    <property type="entry name" value="F-box-like_dom_sf"/>
</dbReference>
<evidence type="ECO:0000313" key="1">
    <source>
        <dbReference type="EMBL" id="KEH34429.1"/>
    </source>
</evidence>
<dbReference type="AlphaFoldDB" id="A0A072UXA9"/>
<dbReference type="PANTHER" id="PTHR33736:SF28">
    <property type="entry name" value="F-BOX PLANT-LIKE PROTEIN"/>
    <property type="match status" value="1"/>
</dbReference>
<dbReference type="KEGG" id="mtr:25491027"/>
<protein>
    <submittedName>
        <fullName evidence="1">F-box protein</fullName>
    </submittedName>
    <submittedName>
        <fullName evidence="2">Putative F-box domain-containing protein</fullName>
    </submittedName>
</protein>
<reference evidence="1 4" key="2">
    <citation type="journal article" date="2014" name="BMC Genomics">
        <title>An improved genome release (version Mt4.0) for the model legume Medicago truncatula.</title>
        <authorList>
            <person name="Tang H."/>
            <person name="Krishnakumar V."/>
            <person name="Bidwell S."/>
            <person name="Rosen B."/>
            <person name="Chan A."/>
            <person name="Zhou S."/>
            <person name="Gentzbittel L."/>
            <person name="Childs K.L."/>
            <person name="Yandell M."/>
            <person name="Gundlach H."/>
            <person name="Mayer K.F."/>
            <person name="Schwartz D.C."/>
            <person name="Town C.D."/>
        </authorList>
    </citation>
    <scope>GENOME REANNOTATION</scope>
    <source>
        <strain evidence="1">A17</strain>
        <strain evidence="3 4">cv. Jemalong A17</strain>
    </source>
</reference>
<dbReference type="Gene3D" id="1.20.1280.50">
    <property type="match status" value="1"/>
</dbReference>
<evidence type="ECO:0000313" key="4">
    <source>
        <dbReference type="Proteomes" id="UP000002051"/>
    </source>
</evidence>
<reference evidence="2" key="4">
    <citation type="journal article" date="2018" name="Nat. Plants">
        <title>Whole-genome landscape of Medicago truncatula symbiotic genes.</title>
        <authorList>
            <person name="Pecrix Y."/>
            <person name="Gamas P."/>
            <person name="Carrere S."/>
        </authorList>
    </citation>
    <scope>NUCLEOTIDE SEQUENCE</scope>
    <source>
        <tissue evidence="2">Leaves</tissue>
    </source>
</reference>
<dbReference type="HOGENOM" id="CLU_057235_0_0_1"/>
<dbReference type="PANTHER" id="PTHR33736">
    <property type="entry name" value="F-BOX PROTEIN-RELATED"/>
    <property type="match status" value="1"/>
</dbReference>
<keyword evidence="4" id="KW-1185">Reference proteome</keyword>
<dbReference type="SUPFAM" id="SSF81383">
    <property type="entry name" value="F-box domain"/>
    <property type="match status" value="1"/>
</dbReference>
<evidence type="ECO:0000313" key="2">
    <source>
        <dbReference type="EMBL" id="RHN67831.1"/>
    </source>
</evidence>
<accession>A0A072UXA9</accession>
<organism evidence="1 4">
    <name type="scientific">Medicago truncatula</name>
    <name type="common">Barrel medic</name>
    <name type="synonym">Medicago tribuloides</name>
    <dbReference type="NCBI Taxonomy" id="3880"/>
    <lineage>
        <taxon>Eukaryota</taxon>
        <taxon>Viridiplantae</taxon>
        <taxon>Streptophyta</taxon>
        <taxon>Embryophyta</taxon>
        <taxon>Tracheophyta</taxon>
        <taxon>Spermatophyta</taxon>
        <taxon>Magnoliopsida</taxon>
        <taxon>eudicotyledons</taxon>
        <taxon>Gunneridae</taxon>
        <taxon>Pentapetalae</taxon>
        <taxon>rosids</taxon>
        <taxon>fabids</taxon>
        <taxon>Fabales</taxon>
        <taxon>Fabaceae</taxon>
        <taxon>Papilionoideae</taxon>
        <taxon>50 kb inversion clade</taxon>
        <taxon>NPAAA clade</taxon>
        <taxon>Hologalegina</taxon>
        <taxon>IRL clade</taxon>
        <taxon>Trifolieae</taxon>
        <taxon>Medicago</taxon>
    </lineage>
</organism>
<reference evidence="3" key="3">
    <citation type="submission" date="2015-04" db="UniProtKB">
        <authorList>
            <consortium name="EnsemblPlants"/>
        </authorList>
    </citation>
    <scope>IDENTIFICATION</scope>
    <source>
        <strain evidence="3">cv. Jemalong A17</strain>
    </source>
</reference>
<dbReference type="EMBL" id="PSQE01000003">
    <property type="protein sequence ID" value="RHN67831.1"/>
    <property type="molecule type" value="Genomic_DNA"/>
</dbReference>